<gene>
    <name evidence="3" type="ORF">SAMN02745977_01071</name>
</gene>
<dbReference type="PANTHER" id="PTHR40547:SF1">
    <property type="entry name" value="SLL0298 PROTEIN"/>
    <property type="match status" value="1"/>
</dbReference>
<proteinExistence type="predicted"/>
<sequence length="184" mass="20108">MGFFRRWIPDQETLARSRWLGWLAPWLGQPALWVWSRHGVALGVAIGIFFGMLVPVAQIPASAVAAIVLRANLPAAAASTLVSNPVTFAPVYYLAYRLGNLVLEPDQPAAGPDKASAARQKASEMQHTIESSRKVGFWEGIKLMGRPLMVGLAILAVAGGVLAYVLISLIWSARQWYKMRRGRA</sequence>
<keyword evidence="4" id="KW-1185">Reference proteome</keyword>
<feature type="domain" description="DUF2062" evidence="2">
    <location>
        <begin position="22"/>
        <end position="178"/>
    </location>
</feature>
<dbReference type="EMBL" id="FOCW01000001">
    <property type="protein sequence ID" value="SEN31598.1"/>
    <property type="molecule type" value="Genomic_DNA"/>
</dbReference>
<evidence type="ECO:0000313" key="4">
    <source>
        <dbReference type="Proteomes" id="UP000199531"/>
    </source>
</evidence>
<dbReference type="Proteomes" id="UP000199531">
    <property type="component" value="Unassembled WGS sequence"/>
</dbReference>
<dbReference type="Pfam" id="PF09835">
    <property type="entry name" value="DUF2062"/>
    <property type="match status" value="1"/>
</dbReference>
<reference evidence="3 4" key="1">
    <citation type="submission" date="2016-10" db="EMBL/GenBank/DDBJ databases">
        <authorList>
            <person name="de Groot N.N."/>
        </authorList>
    </citation>
    <scope>NUCLEOTIDE SEQUENCE [LARGE SCALE GENOMIC DNA]</scope>
    <source>
        <strain evidence="3 4">DSM 15123</strain>
    </source>
</reference>
<evidence type="ECO:0000259" key="2">
    <source>
        <dbReference type="Pfam" id="PF09835"/>
    </source>
</evidence>
<organism evidence="3 4">
    <name type="scientific">Brachymonas denitrificans DSM 15123</name>
    <dbReference type="NCBI Taxonomy" id="1121117"/>
    <lineage>
        <taxon>Bacteria</taxon>
        <taxon>Pseudomonadati</taxon>
        <taxon>Pseudomonadota</taxon>
        <taxon>Betaproteobacteria</taxon>
        <taxon>Burkholderiales</taxon>
        <taxon>Comamonadaceae</taxon>
        <taxon>Brachymonas</taxon>
    </lineage>
</organism>
<protein>
    <recommendedName>
        <fullName evidence="2">DUF2062 domain-containing protein</fullName>
    </recommendedName>
</protein>
<dbReference type="PANTHER" id="PTHR40547">
    <property type="entry name" value="SLL0298 PROTEIN"/>
    <property type="match status" value="1"/>
</dbReference>
<accession>A0A1H8FKI5</accession>
<dbReference type="RefSeq" id="WP_091814742.1">
    <property type="nucleotide sequence ID" value="NZ_FOCW01000001.1"/>
</dbReference>
<dbReference type="STRING" id="1121117.SAMN02745977_01071"/>
<keyword evidence="1" id="KW-0812">Transmembrane</keyword>
<keyword evidence="1" id="KW-1133">Transmembrane helix</keyword>
<evidence type="ECO:0000313" key="3">
    <source>
        <dbReference type="EMBL" id="SEN31598.1"/>
    </source>
</evidence>
<name>A0A1H8FKI5_9BURK</name>
<feature type="transmembrane region" description="Helical" evidence="1">
    <location>
        <begin position="148"/>
        <end position="171"/>
    </location>
</feature>
<dbReference type="AlphaFoldDB" id="A0A1H8FKI5"/>
<feature type="transmembrane region" description="Helical" evidence="1">
    <location>
        <begin position="42"/>
        <end position="69"/>
    </location>
</feature>
<keyword evidence="1" id="KW-0472">Membrane</keyword>
<dbReference type="InterPro" id="IPR018639">
    <property type="entry name" value="DUF2062"/>
</dbReference>
<evidence type="ECO:0000256" key="1">
    <source>
        <dbReference type="SAM" id="Phobius"/>
    </source>
</evidence>
<dbReference type="OrthoDB" id="5296274at2"/>